<feature type="compositionally biased region" description="Basic and acidic residues" evidence="1">
    <location>
        <begin position="70"/>
        <end position="84"/>
    </location>
</feature>
<dbReference type="Proteomes" id="UP000799779">
    <property type="component" value="Unassembled WGS sequence"/>
</dbReference>
<evidence type="ECO:0000313" key="2">
    <source>
        <dbReference type="EMBL" id="KAF2001557.1"/>
    </source>
</evidence>
<gene>
    <name evidence="2" type="ORF">P154DRAFT_574904</name>
</gene>
<organism evidence="2 3">
    <name type="scientific">Amniculicola lignicola CBS 123094</name>
    <dbReference type="NCBI Taxonomy" id="1392246"/>
    <lineage>
        <taxon>Eukaryota</taxon>
        <taxon>Fungi</taxon>
        <taxon>Dikarya</taxon>
        <taxon>Ascomycota</taxon>
        <taxon>Pezizomycotina</taxon>
        <taxon>Dothideomycetes</taxon>
        <taxon>Pleosporomycetidae</taxon>
        <taxon>Pleosporales</taxon>
        <taxon>Amniculicolaceae</taxon>
        <taxon>Amniculicola</taxon>
    </lineage>
</organism>
<feature type="compositionally biased region" description="Polar residues" evidence="1">
    <location>
        <begin position="99"/>
        <end position="108"/>
    </location>
</feature>
<evidence type="ECO:0000313" key="3">
    <source>
        <dbReference type="Proteomes" id="UP000799779"/>
    </source>
</evidence>
<name>A0A6A5WJD4_9PLEO</name>
<accession>A0A6A5WJD4</accession>
<feature type="region of interest" description="Disordered" evidence="1">
    <location>
        <begin position="70"/>
        <end position="128"/>
    </location>
</feature>
<dbReference type="EMBL" id="ML977582">
    <property type="protein sequence ID" value="KAF2001557.1"/>
    <property type="molecule type" value="Genomic_DNA"/>
</dbReference>
<keyword evidence="3" id="KW-1185">Reference proteome</keyword>
<proteinExistence type="predicted"/>
<feature type="compositionally biased region" description="Basic and acidic residues" evidence="1">
    <location>
        <begin position="156"/>
        <end position="165"/>
    </location>
</feature>
<feature type="region of interest" description="Disordered" evidence="1">
    <location>
        <begin position="144"/>
        <end position="165"/>
    </location>
</feature>
<reference evidence="2" key="1">
    <citation type="journal article" date="2020" name="Stud. Mycol.">
        <title>101 Dothideomycetes genomes: a test case for predicting lifestyles and emergence of pathogens.</title>
        <authorList>
            <person name="Haridas S."/>
            <person name="Albert R."/>
            <person name="Binder M."/>
            <person name="Bloem J."/>
            <person name="Labutti K."/>
            <person name="Salamov A."/>
            <person name="Andreopoulos B."/>
            <person name="Baker S."/>
            <person name="Barry K."/>
            <person name="Bills G."/>
            <person name="Bluhm B."/>
            <person name="Cannon C."/>
            <person name="Castanera R."/>
            <person name="Culley D."/>
            <person name="Daum C."/>
            <person name="Ezra D."/>
            <person name="Gonzalez J."/>
            <person name="Henrissat B."/>
            <person name="Kuo A."/>
            <person name="Liang C."/>
            <person name="Lipzen A."/>
            <person name="Lutzoni F."/>
            <person name="Magnuson J."/>
            <person name="Mondo S."/>
            <person name="Nolan M."/>
            <person name="Ohm R."/>
            <person name="Pangilinan J."/>
            <person name="Park H.-J."/>
            <person name="Ramirez L."/>
            <person name="Alfaro M."/>
            <person name="Sun H."/>
            <person name="Tritt A."/>
            <person name="Yoshinaga Y."/>
            <person name="Zwiers L.-H."/>
            <person name="Turgeon B."/>
            <person name="Goodwin S."/>
            <person name="Spatafora J."/>
            <person name="Crous P."/>
            <person name="Grigoriev I."/>
        </authorList>
    </citation>
    <scope>NUCLEOTIDE SEQUENCE</scope>
    <source>
        <strain evidence="2">CBS 123094</strain>
    </source>
</reference>
<feature type="compositionally biased region" description="Low complexity" evidence="1">
    <location>
        <begin position="115"/>
        <end position="127"/>
    </location>
</feature>
<protein>
    <submittedName>
        <fullName evidence="2">Uncharacterized protein</fullName>
    </submittedName>
</protein>
<sequence>MHIKSFDTLKNAAPSDCRNAWKSFVWYLKGVGDAGYLLRLTGWMYLVEVVTRQCQRMVKVLHHHHYHWEMSREPPRDNDPRASRTESMPTQCRPDKGQPRQNQVSGQTRDNHQPSSSRQSAQDARSSYVEQNFALRRMLQLASSEDPWSVFNTRRPAIDEKTADS</sequence>
<evidence type="ECO:0000256" key="1">
    <source>
        <dbReference type="SAM" id="MobiDB-lite"/>
    </source>
</evidence>
<dbReference type="AlphaFoldDB" id="A0A6A5WJD4"/>